<feature type="repeat" description="PPR" evidence="2">
    <location>
        <begin position="572"/>
        <end position="606"/>
    </location>
</feature>
<dbReference type="InterPro" id="IPR011990">
    <property type="entry name" value="TPR-like_helical_dom_sf"/>
</dbReference>
<dbReference type="FunFam" id="1.25.40.10:FF:002471">
    <property type="entry name" value="Pentatricopeptide repeat-containing protein chloroplastic"/>
    <property type="match status" value="1"/>
</dbReference>
<evidence type="ECO:0000256" key="2">
    <source>
        <dbReference type="PROSITE-ProRule" id="PRU00708"/>
    </source>
</evidence>
<evidence type="ECO:0000256" key="3">
    <source>
        <dbReference type="SAM" id="MobiDB-lite"/>
    </source>
</evidence>
<dbReference type="GO" id="GO:0008270">
    <property type="term" value="F:zinc ion binding"/>
    <property type="evidence" value="ECO:0007669"/>
    <property type="project" value="InterPro"/>
</dbReference>
<dbReference type="GO" id="GO:0003723">
    <property type="term" value="F:RNA binding"/>
    <property type="evidence" value="ECO:0007669"/>
    <property type="project" value="InterPro"/>
</dbReference>
<organism evidence="5 6">
    <name type="scientific">Acorus gramineus</name>
    <name type="common">Dwarf sweet flag</name>
    <dbReference type="NCBI Taxonomy" id="55184"/>
    <lineage>
        <taxon>Eukaryota</taxon>
        <taxon>Viridiplantae</taxon>
        <taxon>Streptophyta</taxon>
        <taxon>Embryophyta</taxon>
        <taxon>Tracheophyta</taxon>
        <taxon>Spermatophyta</taxon>
        <taxon>Magnoliopsida</taxon>
        <taxon>Liliopsida</taxon>
        <taxon>Acoraceae</taxon>
        <taxon>Acorus</taxon>
    </lineage>
</organism>
<dbReference type="InterPro" id="IPR046960">
    <property type="entry name" value="PPR_At4g14850-like_plant"/>
</dbReference>
<dbReference type="PANTHER" id="PTHR24015">
    <property type="entry name" value="OS07G0578800 PROTEIN-RELATED"/>
    <property type="match status" value="1"/>
</dbReference>
<dbReference type="Pfam" id="PF20431">
    <property type="entry name" value="E_motif"/>
    <property type="match status" value="1"/>
</dbReference>
<dbReference type="FunFam" id="1.25.40.10:FF:001359">
    <property type="entry name" value="Pentatricopeptide repeat-containing protein At3g57430, chloroplastic"/>
    <property type="match status" value="1"/>
</dbReference>
<dbReference type="Pfam" id="PF13041">
    <property type="entry name" value="PPR_2"/>
    <property type="match status" value="2"/>
</dbReference>
<dbReference type="EMBL" id="JAUJYN010000008">
    <property type="protein sequence ID" value="KAK1265243.1"/>
    <property type="molecule type" value="Genomic_DNA"/>
</dbReference>
<dbReference type="FunFam" id="1.25.40.10:FF:000733">
    <property type="entry name" value="Pentatricopeptide repeat-containing protein, chloroplastic"/>
    <property type="match status" value="1"/>
</dbReference>
<feature type="region of interest" description="Disordered" evidence="3">
    <location>
        <begin position="1"/>
        <end position="46"/>
    </location>
</feature>
<evidence type="ECO:0000256" key="1">
    <source>
        <dbReference type="ARBA" id="ARBA00022737"/>
    </source>
</evidence>
<dbReference type="AlphaFoldDB" id="A0AAV9ALN5"/>
<reference evidence="5" key="1">
    <citation type="journal article" date="2023" name="Nat. Commun.">
        <title>Diploid and tetraploid genomes of Acorus and the evolution of monocots.</title>
        <authorList>
            <person name="Ma L."/>
            <person name="Liu K.W."/>
            <person name="Li Z."/>
            <person name="Hsiao Y.Y."/>
            <person name="Qi Y."/>
            <person name="Fu T."/>
            <person name="Tang G.D."/>
            <person name="Zhang D."/>
            <person name="Sun W.H."/>
            <person name="Liu D.K."/>
            <person name="Li Y."/>
            <person name="Chen G.Z."/>
            <person name="Liu X.D."/>
            <person name="Liao X.Y."/>
            <person name="Jiang Y.T."/>
            <person name="Yu X."/>
            <person name="Hao Y."/>
            <person name="Huang J."/>
            <person name="Zhao X.W."/>
            <person name="Ke S."/>
            <person name="Chen Y.Y."/>
            <person name="Wu W.L."/>
            <person name="Hsu J.L."/>
            <person name="Lin Y.F."/>
            <person name="Huang M.D."/>
            <person name="Li C.Y."/>
            <person name="Huang L."/>
            <person name="Wang Z.W."/>
            <person name="Zhao X."/>
            <person name="Zhong W.Y."/>
            <person name="Peng D.H."/>
            <person name="Ahmad S."/>
            <person name="Lan S."/>
            <person name="Zhang J.S."/>
            <person name="Tsai W.C."/>
            <person name="Van de Peer Y."/>
            <person name="Liu Z.J."/>
        </authorList>
    </citation>
    <scope>NUCLEOTIDE SEQUENCE</scope>
    <source>
        <strain evidence="5">SCP</strain>
    </source>
</reference>
<feature type="repeat" description="PPR" evidence="2">
    <location>
        <begin position="251"/>
        <end position="285"/>
    </location>
</feature>
<accession>A0AAV9ALN5</accession>
<dbReference type="Pfam" id="PF01535">
    <property type="entry name" value="PPR"/>
    <property type="match status" value="7"/>
</dbReference>
<dbReference type="PROSITE" id="PS51375">
    <property type="entry name" value="PPR"/>
    <property type="match status" value="5"/>
</dbReference>
<protein>
    <submittedName>
        <fullName evidence="5">Pentatricopeptide repeat-containing protein</fullName>
    </submittedName>
</protein>
<comment type="caution">
    <text evidence="5">The sequence shown here is derived from an EMBL/GenBank/DDBJ whole genome shotgun (WGS) entry which is preliminary data.</text>
</comment>
<feature type="repeat" description="PPR" evidence="2">
    <location>
        <begin position="150"/>
        <end position="184"/>
    </location>
</feature>
<feature type="compositionally biased region" description="Low complexity" evidence="3">
    <location>
        <begin position="26"/>
        <end position="37"/>
    </location>
</feature>
<dbReference type="NCBIfam" id="TIGR00756">
    <property type="entry name" value="PPR"/>
    <property type="match status" value="6"/>
</dbReference>
<feature type="repeat" description="PPR" evidence="2">
    <location>
        <begin position="353"/>
        <end position="383"/>
    </location>
</feature>
<dbReference type="InterPro" id="IPR032867">
    <property type="entry name" value="DYW_dom"/>
</dbReference>
<evidence type="ECO:0000313" key="5">
    <source>
        <dbReference type="EMBL" id="KAK1265243.1"/>
    </source>
</evidence>
<evidence type="ECO:0000313" key="6">
    <source>
        <dbReference type="Proteomes" id="UP001179952"/>
    </source>
</evidence>
<sequence length="885" mass="98059">MPIPVPSALPIPTPSFPPPPHPPPLQNQNHPPNFTKNTPKKIPPPPSWVDTLRSQTRSHDFRGAINTYITMISSGAAAPPDHFTFPAALKSATSLHDLRLGRQLHAAAVKSGYPHSRPITAVSNTLVTMYAKCGDFSGTLKAFDGITDRDQVSWNSIIAALCMFEEWEAALRAFRSMLSEGFEPSSFTLVSVCLACSNFLRLAKQVHCHGLRAGFYCNGEAFVNNALMTMYAKLGRVDDSVKVFEGFDWRDRVSWNTMIGCFSQNDRFGEALAVFRRMVVAGVKPDGFTLASVLPACAHLERLVSGKELHAYVVRNEDIYDNSYVGSALVDMYCNCRRVVVGRRVFDGILDRGMGLWNAMITGYAQNGFDEEALRLFVEMEEVVGLWPNATTIASVLPACVRCEVFARKDDMHGYVVKRGFGEDPYVQNALMDMYSRVGKLDVSKKIFESMESKDVVSWNTMITGYVVGGFHSDALDALRKMQSLRERTRGDQGEGGGDESSYRPTSVTLMTVLPACAALAALAKGREIHAYAIRNALASDIGVGSALVDMYAKCGCLIPSRRVFDRLPKRNVITWNSLIMAYGMHGLGEEAMKLFNKLVAEGKRGGDVKLNEVTFIAVFAACSHSGMVNQGMELFRNMEEVYMIKPTPEHYACIVDLLGRAGQVEEVYELIKTMPSGPQCAGAWSSLLGACHIHKNVKIGEIAAESLFQLEPYVASHYVLLSNIYASAGLWSKAMEVRKRMKEMGVKKEPGYSWIEAGDVTHKFMVGDGLHPQSPRLHAWLEQLSERMKMEGYVPNTSCVLHNVEEDEKEMLLCGHSEKLAIAFGVLNTPPGSTIRVVKNLRVCDDCHEATKFISKIVGREIVLRDTRRFHHFKDGACSCGDYW</sequence>
<gene>
    <name evidence="5" type="ORF">QJS04_geneDACA017861</name>
</gene>
<keyword evidence="6" id="KW-1185">Reference proteome</keyword>
<dbReference type="InterPro" id="IPR046848">
    <property type="entry name" value="E_motif"/>
</dbReference>
<dbReference type="InterPro" id="IPR002885">
    <property type="entry name" value="PPR_rpt"/>
</dbReference>
<dbReference type="GO" id="GO:0009451">
    <property type="term" value="P:RNA modification"/>
    <property type="evidence" value="ECO:0007669"/>
    <property type="project" value="InterPro"/>
</dbReference>
<feature type="domain" description="DYW" evidence="4">
    <location>
        <begin position="793"/>
        <end position="885"/>
    </location>
</feature>
<name>A0AAV9ALN5_ACOGR</name>
<dbReference type="Pfam" id="PF14432">
    <property type="entry name" value="DYW_deaminase"/>
    <property type="match status" value="1"/>
</dbReference>
<dbReference type="Gene3D" id="1.25.40.10">
    <property type="entry name" value="Tetratricopeptide repeat domain"/>
    <property type="match status" value="5"/>
</dbReference>
<feature type="repeat" description="PPR" evidence="2">
    <location>
        <begin position="424"/>
        <end position="458"/>
    </location>
</feature>
<keyword evidence="1" id="KW-0677">Repeat</keyword>
<proteinExistence type="predicted"/>
<feature type="compositionally biased region" description="Pro residues" evidence="3">
    <location>
        <begin position="1"/>
        <end position="25"/>
    </location>
</feature>
<dbReference type="Proteomes" id="UP001179952">
    <property type="component" value="Unassembled WGS sequence"/>
</dbReference>
<reference evidence="5" key="2">
    <citation type="submission" date="2023-06" db="EMBL/GenBank/DDBJ databases">
        <authorList>
            <person name="Ma L."/>
            <person name="Liu K.-W."/>
            <person name="Li Z."/>
            <person name="Hsiao Y.-Y."/>
            <person name="Qi Y."/>
            <person name="Fu T."/>
            <person name="Tang G."/>
            <person name="Zhang D."/>
            <person name="Sun W.-H."/>
            <person name="Liu D.-K."/>
            <person name="Li Y."/>
            <person name="Chen G.-Z."/>
            <person name="Liu X.-D."/>
            <person name="Liao X.-Y."/>
            <person name="Jiang Y.-T."/>
            <person name="Yu X."/>
            <person name="Hao Y."/>
            <person name="Huang J."/>
            <person name="Zhao X.-W."/>
            <person name="Ke S."/>
            <person name="Chen Y.-Y."/>
            <person name="Wu W.-L."/>
            <person name="Hsu J.-L."/>
            <person name="Lin Y.-F."/>
            <person name="Huang M.-D."/>
            <person name="Li C.-Y."/>
            <person name="Huang L."/>
            <person name="Wang Z.-W."/>
            <person name="Zhao X."/>
            <person name="Zhong W.-Y."/>
            <person name="Peng D.-H."/>
            <person name="Ahmad S."/>
            <person name="Lan S."/>
            <person name="Zhang J.-S."/>
            <person name="Tsai W.-C."/>
            <person name="Van De Peer Y."/>
            <person name="Liu Z.-J."/>
        </authorList>
    </citation>
    <scope>NUCLEOTIDE SEQUENCE</scope>
    <source>
        <strain evidence="5">SCP</strain>
        <tissue evidence="5">Leaves</tissue>
    </source>
</reference>
<evidence type="ECO:0000259" key="4">
    <source>
        <dbReference type="Pfam" id="PF14432"/>
    </source>
</evidence>
<dbReference type="FunFam" id="1.25.40.10:FF:000361">
    <property type="entry name" value="Pentatricopeptide repeat-containing protein chloroplastic"/>
    <property type="match status" value="1"/>
</dbReference>
<dbReference type="PANTHER" id="PTHR24015:SF1892">
    <property type="entry name" value="OS04G0118700 PROTEIN"/>
    <property type="match status" value="1"/>
</dbReference>